<keyword evidence="5 7" id="KW-1133">Transmembrane helix</keyword>
<accession>A0A9X2NIE2</accession>
<dbReference type="InterPro" id="IPR036259">
    <property type="entry name" value="MFS_trans_sf"/>
</dbReference>
<dbReference type="SUPFAM" id="SSF103473">
    <property type="entry name" value="MFS general substrate transporter"/>
    <property type="match status" value="1"/>
</dbReference>
<evidence type="ECO:0000313" key="9">
    <source>
        <dbReference type="EMBL" id="MCR6488428.1"/>
    </source>
</evidence>
<feature type="transmembrane region" description="Helical" evidence="7">
    <location>
        <begin position="202"/>
        <end position="225"/>
    </location>
</feature>
<proteinExistence type="predicted"/>
<evidence type="ECO:0000256" key="6">
    <source>
        <dbReference type="ARBA" id="ARBA00023136"/>
    </source>
</evidence>
<keyword evidence="2" id="KW-0813">Transport</keyword>
<dbReference type="Pfam" id="PF07690">
    <property type="entry name" value="MFS_1"/>
    <property type="match status" value="1"/>
</dbReference>
<evidence type="ECO:0000256" key="5">
    <source>
        <dbReference type="ARBA" id="ARBA00022989"/>
    </source>
</evidence>
<dbReference type="PANTHER" id="PTHR42718:SF46">
    <property type="entry name" value="BLR6921 PROTEIN"/>
    <property type="match status" value="1"/>
</dbReference>
<feature type="transmembrane region" description="Helical" evidence="7">
    <location>
        <begin position="433"/>
        <end position="457"/>
    </location>
</feature>
<feature type="transmembrane region" description="Helical" evidence="7">
    <location>
        <begin position="359"/>
        <end position="385"/>
    </location>
</feature>
<dbReference type="InterPro" id="IPR004638">
    <property type="entry name" value="EmrB-like"/>
</dbReference>
<dbReference type="EMBL" id="JAMXQV010000025">
    <property type="protein sequence ID" value="MCR6488428.1"/>
    <property type="molecule type" value="Genomic_DNA"/>
</dbReference>
<evidence type="ECO:0000256" key="2">
    <source>
        <dbReference type="ARBA" id="ARBA00022448"/>
    </source>
</evidence>
<keyword evidence="6 7" id="KW-0472">Membrane</keyword>
<dbReference type="Gene3D" id="1.20.1720.10">
    <property type="entry name" value="Multidrug resistance protein D"/>
    <property type="match status" value="1"/>
</dbReference>
<feature type="transmembrane region" description="Helical" evidence="7">
    <location>
        <begin position="231"/>
        <end position="251"/>
    </location>
</feature>
<evidence type="ECO:0000313" key="10">
    <source>
        <dbReference type="Proteomes" id="UP001144096"/>
    </source>
</evidence>
<evidence type="ECO:0000259" key="8">
    <source>
        <dbReference type="PROSITE" id="PS50850"/>
    </source>
</evidence>
<organism evidence="9 10">
    <name type="scientific">Amycolatopsis iheyensis</name>
    <dbReference type="NCBI Taxonomy" id="2945988"/>
    <lineage>
        <taxon>Bacteria</taxon>
        <taxon>Bacillati</taxon>
        <taxon>Actinomycetota</taxon>
        <taxon>Actinomycetes</taxon>
        <taxon>Pseudonocardiales</taxon>
        <taxon>Pseudonocardiaceae</taxon>
        <taxon>Amycolatopsis</taxon>
    </lineage>
</organism>
<evidence type="ECO:0000256" key="1">
    <source>
        <dbReference type="ARBA" id="ARBA00004651"/>
    </source>
</evidence>
<dbReference type="PANTHER" id="PTHR42718">
    <property type="entry name" value="MAJOR FACILITATOR SUPERFAMILY MULTIDRUG TRANSPORTER MFSC"/>
    <property type="match status" value="1"/>
</dbReference>
<dbReference type="AlphaFoldDB" id="A0A9X2NIE2"/>
<feature type="transmembrane region" description="Helical" evidence="7">
    <location>
        <begin position="139"/>
        <end position="163"/>
    </location>
</feature>
<evidence type="ECO:0000256" key="7">
    <source>
        <dbReference type="SAM" id="Phobius"/>
    </source>
</evidence>
<feature type="transmembrane region" description="Helical" evidence="7">
    <location>
        <begin position="306"/>
        <end position="323"/>
    </location>
</feature>
<evidence type="ECO:0000256" key="3">
    <source>
        <dbReference type="ARBA" id="ARBA00022475"/>
    </source>
</evidence>
<feature type="transmembrane region" description="Helical" evidence="7">
    <location>
        <begin position="335"/>
        <end position="353"/>
    </location>
</feature>
<feature type="transmembrane region" description="Helical" evidence="7">
    <location>
        <begin position="406"/>
        <end position="427"/>
    </location>
</feature>
<gene>
    <name evidence="9" type="ORF">M8542_36935</name>
</gene>
<dbReference type="InterPro" id="IPR011701">
    <property type="entry name" value="MFS"/>
</dbReference>
<dbReference type="InterPro" id="IPR020846">
    <property type="entry name" value="MFS_dom"/>
</dbReference>
<feature type="transmembrane region" description="Helical" evidence="7">
    <location>
        <begin position="169"/>
        <end position="190"/>
    </location>
</feature>
<dbReference type="Proteomes" id="UP001144096">
    <property type="component" value="Unassembled WGS sequence"/>
</dbReference>
<dbReference type="NCBIfam" id="TIGR00711">
    <property type="entry name" value="efflux_EmrB"/>
    <property type="match status" value="1"/>
</dbReference>
<feature type="transmembrane region" description="Helical" evidence="7">
    <location>
        <begin position="53"/>
        <end position="74"/>
    </location>
</feature>
<keyword evidence="10" id="KW-1185">Reference proteome</keyword>
<dbReference type="PROSITE" id="PS50850">
    <property type="entry name" value="MFS"/>
    <property type="match status" value="1"/>
</dbReference>
<dbReference type="GO" id="GO:0005886">
    <property type="term" value="C:plasma membrane"/>
    <property type="evidence" value="ECO:0007669"/>
    <property type="project" value="UniProtKB-SubCell"/>
</dbReference>
<evidence type="ECO:0000256" key="4">
    <source>
        <dbReference type="ARBA" id="ARBA00022692"/>
    </source>
</evidence>
<feature type="transmembrane region" description="Helical" evidence="7">
    <location>
        <begin position="272"/>
        <end position="294"/>
    </location>
</feature>
<sequence length="468" mass="47826">MTGASEPLSPALRRMIVVVVVGSFMTLLDSTVVNVALRRLSTDLGSPLTTVEWLVTAYLLAMAAVLPVTGWAAARFGARTVYVGAIALFTLTSLACGFAGSAGVLIALRAAQGLAGGLSMPVGQMILAREAGPARMGRVLSLTSASSILAPTLGPTIGGLLLAHGGWPWIFFVNVPIGVLAVVLALRLLPADGTTAVPAPDLPGLVAITLGSVALTYGLANLGIAGGGGPWVVAVVLLVAVVLFAGFVVRARGAAHPVADLRLFRDARYRAAATSNFFVGVSIFGAVILMPLYFQIVRHEDTVTTGLLLLPQGAGVAAALLLSGRLIERIGSGSTLLAAAVLTVAATIPFVLLRDDTPYWFLQLVMVLRGVGIGACSVPAIAASYRAIAPSKIGDATVQLNMGQRFGGSAGTALFTLVLQAGLTGAMTPAGQAAAFATTFWWVLGAAVCTAIPAAVLRRAERRVTVGT</sequence>
<feature type="transmembrane region" description="Helical" evidence="7">
    <location>
        <begin position="81"/>
        <end position="100"/>
    </location>
</feature>
<keyword evidence="3" id="KW-1003">Cell membrane</keyword>
<protein>
    <submittedName>
        <fullName evidence="9">DHA2 family efflux MFS transporter permease subunit</fullName>
    </submittedName>
</protein>
<dbReference type="Gene3D" id="1.20.1250.20">
    <property type="entry name" value="MFS general substrate transporter like domains"/>
    <property type="match status" value="1"/>
</dbReference>
<feature type="domain" description="Major facilitator superfamily (MFS) profile" evidence="8">
    <location>
        <begin position="15"/>
        <end position="463"/>
    </location>
</feature>
<name>A0A9X2NIE2_9PSEU</name>
<comment type="subcellular location">
    <subcellularLocation>
        <location evidence="1">Cell membrane</location>
        <topology evidence="1">Multi-pass membrane protein</topology>
    </subcellularLocation>
</comment>
<feature type="transmembrane region" description="Helical" evidence="7">
    <location>
        <begin position="12"/>
        <end position="33"/>
    </location>
</feature>
<dbReference type="RefSeq" id="WP_257924993.1">
    <property type="nucleotide sequence ID" value="NZ_JAMXQV010000025.1"/>
</dbReference>
<comment type="caution">
    <text evidence="9">The sequence shown here is derived from an EMBL/GenBank/DDBJ whole genome shotgun (WGS) entry which is preliminary data.</text>
</comment>
<reference evidence="9" key="1">
    <citation type="submission" date="2022-06" db="EMBL/GenBank/DDBJ databases">
        <title>Amycolatopsis iheyaensis sp. nov., a new species of the genus Amycolatopsis isolated from soil in Iheya island, Japan.</title>
        <authorList>
            <person name="Ngamcharungchit C."/>
            <person name="Kanto H."/>
            <person name="Take A."/>
            <person name="Intra B."/>
            <person name="Matsumoto A."/>
            <person name="Panbangred W."/>
            <person name="Inahashi Y."/>
        </authorList>
    </citation>
    <scope>NUCLEOTIDE SEQUENCE</scope>
    <source>
        <strain evidence="9">OK19-0408</strain>
    </source>
</reference>
<dbReference type="GO" id="GO:0022857">
    <property type="term" value="F:transmembrane transporter activity"/>
    <property type="evidence" value="ECO:0007669"/>
    <property type="project" value="InterPro"/>
</dbReference>
<keyword evidence="4 7" id="KW-0812">Transmembrane</keyword>